<dbReference type="RefSeq" id="WP_092497881.1">
    <property type="nucleotide sequence ID" value="NZ_FNFV01000001.1"/>
</dbReference>
<evidence type="ECO:0000313" key="2">
    <source>
        <dbReference type="Proteomes" id="UP000199328"/>
    </source>
</evidence>
<proteinExistence type="predicted"/>
<dbReference type="STRING" id="990712.SAMN05216257_101548"/>
<organism evidence="1 2">
    <name type="scientific">Meinhardsimonia xiamenensis</name>
    <dbReference type="NCBI Taxonomy" id="990712"/>
    <lineage>
        <taxon>Bacteria</taxon>
        <taxon>Pseudomonadati</taxon>
        <taxon>Pseudomonadota</taxon>
        <taxon>Alphaproteobacteria</taxon>
        <taxon>Rhodobacterales</taxon>
        <taxon>Paracoccaceae</taxon>
        <taxon>Meinhardsimonia</taxon>
    </lineage>
</organism>
<reference evidence="2" key="1">
    <citation type="submission" date="2016-10" db="EMBL/GenBank/DDBJ databases">
        <authorList>
            <person name="Varghese N."/>
            <person name="Submissions S."/>
        </authorList>
    </citation>
    <scope>NUCLEOTIDE SEQUENCE [LARGE SCALE GENOMIC DNA]</scope>
    <source>
        <strain evidence="2">CGMCC 1.10789</strain>
    </source>
</reference>
<dbReference type="AlphaFoldDB" id="A0A1G8Z3J3"/>
<gene>
    <name evidence="1" type="ORF">SAMN05216257_101548</name>
</gene>
<accession>A0A1G8Z3J3</accession>
<dbReference type="OrthoDB" id="7820300at2"/>
<name>A0A1G8Z3J3_9RHOB</name>
<protein>
    <submittedName>
        <fullName evidence="1">Uncharacterized protein</fullName>
    </submittedName>
</protein>
<evidence type="ECO:0000313" key="1">
    <source>
        <dbReference type="EMBL" id="SDK09194.1"/>
    </source>
</evidence>
<dbReference type="EMBL" id="FNFV01000001">
    <property type="protein sequence ID" value="SDK09194.1"/>
    <property type="molecule type" value="Genomic_DNA"/>
</dbReference>
<keyword evidence="2" id="KW-1185">Reference proteome</keyword>
<sequence length="300" mass="34152">MPALAALACPPVPALSRDEIDRRVTFHDDIEVMELDFSGLRLGSAAEVNAFYDRVEERIAETGEGKWFLLVNYSGSRVEPEAWFAFSRRGRELNLAHSMGTVRVDDSEETRRQIARDAGTERFDPNLFADRASALARLGEMPSKRLRRIVHEPTHTREEIAARVRFLEAQEIMEVDLGGFEFRHSRDVNDFFDYLEEEITRSGRRWYFLVNYGEVRIWPEAWVPWAVRSKRLVEGGGLGAVRYGAGADVEAEIRLHAQGQGVRANVRATRAEALARIAEMKAEAARARPGAQLSQRLRRR</sequence>
<dbReference type="Proteomes" id="UP000199328">
    <property type="component" value="Unassembled WGS sequence"/>
</dbReference>